<feature type="region of interest" description="Disordered" evidence="1">
    <location>
        <begin position="207"/>
        <end position="230"/>
    </location>
</feature>
<organism evidence="4 5">
    <name type="scientific">Streptomyces netropsis</name>
    <name type="common">Streptoverticillium netropsis</name>
    <dbReference type="NCBI Taxonomy" id="55404"/>
    <lineage>
        <taxon>Bacteria</taxon>
        <taxon>Bacillati</taxon>
        <taxon>Actinomycetota</taxon>
        <taxon>Actinomycetes</taxon>
        <taxon>Kitasatosporales</taxon>
        <taxon>Streptomycetaceae</taxon>
        <taxon>Streptomyces</taxon>
    </lineage>
</organism>
<dbReference type="InterPro" id="IPR025326">
    <property type="entry name" value="DUF4232"/>
</dbReference>
<feature type="chain" id="PRO_5038930583" description="DUF4232 domain-containing protein" evidence="2">
    <location>
        <begin position="22"/>
        <end position="230"/>
    </location>
</feature>
<keyword evidence="2" id="KW-0732">Signal</keyword>
<comment type="caution">
    <text evidence="4">The sequence shown here is derived from an EMBL/GenBank/DDBJ whole genome shotgun (WGS) entry which is preliminary data.</text>
</comment>
<dbReference type="PROSITE" id="PS51257">
    <property type="entry name" value="PROKAR_LIPOPROTEIN"/>
    <property type="match status" value="1"/>
</dbReference>
<dbReference type="Pfam" id="PF14016">
    <property type="entry name" value="DUF4232"/>
    <property type="match status" value="1"/>
</dbReference>
<evidence type="ECO:0000256" key="1">
    <source>
        <dbReference type="SAM" id="MobiDB-lite"/>
    </source>
</evidence>
<keyword evidence="5" id="KW-1185">Reference proteome</keyword>
<evidence type="ECO:0000313" key="5">
    <source>
        <dbReference type="Proteomes" id="UP000556436"/>
    </source>
</evidence>
<dbReference type="AlphaFoldDB" id="A0A7W7LGG4"/>
<dbReference type="Proteomes" id="UP000556436">
    <property type="component" value="Unassembled WGS sequence"/>
</dbReference>
<evidence type="ECO:0000259" key="3">
    <source>
        <dbReference type="Pfam" id="PF14016"/>
    </source>
</evidence>
<evidence type="ECO:0000256" key="2">
    <source>
        <dbReference type="SAM" id="SignalP"/>
    </source>
</evidence>
<proteinExistence type="predicted"/>
<accession>A0A7W7LGG4</accession>
<feature type="region of interest" description="Disordered" evidence="1">
    <location>
        <begin position="22"/>
        <end position="92"/>
    </location>
</feature>
<dbReference type="EMBL" id="JACHJG010000014">
    <property type="protein sequence ID" value="MBB4889719.1"/>
    <property type="molecule type" value="Genomic_DNA"/>
</dbReference>
<feature type="domain" description="DUF4232" evidence="3">
    <location>
        <begin position="95"/>
        <end position="222"/>
    </location>
</feature>
<name>A0A7W7LGG4_STRNE</name>
<feature type="compositionally biased region" description="Gly residues" evidence="1">
    <location>
        <begin position="43"/>
        <end position="82"/>
    </location>
</feature>
<evidence type="ECO:0000313" key="4">
    <source>
        <dbReference type="EMBL" id="MBB4889719.1"/>
    </source>
</evidence>
<dbReference type="RefSeq" id="WP_184738377.1">
    <property type="nucleotide sequence ID" value="NZ_JACHJG010000014.1"/>
</dbReference>
<protein>
    <recommendedName>
        <fullName evidence="3">DUF4232 domain-containing protein</fullName>
    </recommendedName>
</protein>
<gene>
    <name evidence="4" type="ORF">FHS38_005795</name>
</gene>
<feature type="signal peptide" evidence="2">
    <location>
        <begin position="1"/>
        <end position="21"/>
    </location>
</feature>
<sequence>MRVQKLTFAALAIAAGLTLTACQSDDDGKGQSAPSSPPSVSSSGGGPGSDSSGAGGSDQGGGKDSAGKGSGGQGSGGQGAAAGTGSKESGKAAKCRTDELQITAKDGTIDGDSDGTVVVELKNRGGRSCAISGYAGVDLKTNAGSLSAKRTGEQAPSTVLKAGQSTFFGINYPFNKSGGSGIRVTGLLVTPPSETKTVSLPWPGAATLPITDGSGSPVKVGPIGSAGQGG</sequence>
<feature type="compositionally biased region" description="Low complexity" evidence="1">
    <location>
        <begin position="30"/>
        <end position="42"/>
    </location>
</feature>
<reference evidence="4 5" key="1">
    <citation type="submission" date="2020-08" db="EMBL/GenBank/DDBJ databases">
        <title>Genomic Encyclopedia of Type Strains, Phase III (KMG-III): the genomes of soil and plant-associated and newly described type strains.</title>
        <authorList>
            <person name="Whitman W."/>
        </authorList>
    </citation>
    <scope>NUCLEOTIDE SEQUENCE [LARGE SCALE GENOMIC DNA]</scope>
    <source>
        <strain evidence="4 5">CECT 3265</strain>
    </source>
</reference>